<dbReference type="Proteomes" id="UP000759529">
    <property type="component" value="Unassembled WGS sequence"/>
</dbReference>
<accession>A0ABS2CVX7</accession>
<keyword evidence="2" id="KW-1185">Reference proteome</keyword>
<evidence type="ECO:0000313" key="1">
    <source>
        <dbReference type="EMBL" id="MBM6499117.1"/>
    </source>
</evidence>
<comment type="caution">
    <text evidence="1">The sequence shown here is derived from an EMBL/GenBank/DDBJ whole genome shotgun (WGS) entry which is preliminary data.</text>
</comment>
<protein>
    <submittedName>
        <fullName evidence="1">Uncharacterized protein</fullName>
    </submittedName>
</protein>
<name>A0ABS2CVX7_9FLAO</name>
<sequence length="91" mass="10326">MKQLFFSITLLTQLSFAQDKSNIKTYSFGQNGMELIAKSSRDVVIISTFNAKMSIREDIAKKVYSLYSENKLENNKKYTIFGEEANVTGVV</sequence>
<evidence type="ECO:0000313" key="2">
    <source>
        <dbReference type="Proteomes" id="UP000759529"/>
    </source>
</evidence>
<gene>
    <name evidence="1" type="ORF">H9X54_007355</name>
</gene>
<dbReference type="EMBL" id="JACSOD020000468">
    <property type="protein sequence ID" value="MBM6499117.1"/>
    <property type="molecule type" value="Genomic_DNA"/>
</dbReference>
<reference evidence="1 2" key="1">
    <citation type="submission" date="2021-02" db="EMBL/GenBank/DDBJ databases">
        <authorList>
            <person name="Jung H.S."/>
            <person name="Chun B.H."/>
            <person name="Jeon C.O."/>
        </authorList>
    </citation>
    <scope>NUCLEOTIDE SEQUENCE [LARGE SCALE GENOMIC DNA]</scope>
    <source>
        <strain evidence="1 2">LMG 25203</strain>
    </source>
</reference>
<organism evidence="1 2">
    <name type="scientific">Flavobacterium macrobrachii</name>
    <dbReference type="NCBI Taxonomy" id="591204"/>
    <lineage>
        <taxon>Bacteria</taxon>
        <taxon>Pseudomonadati</taxon>
        <taxon>Bacteroidota</taxon>
        <taxon>Flavobacteriia</taxon>
        <taxon>Flavobacteriales</taxon>
        <taxon>Flavobacteriaceae</taxon>
        <taxon>Flavobacterium</taxon>
    </lineage>
</organism>
<proteinExistence type="predicted"/>
<dbReference type="RefSeq" id="WP_187657857.1">
    <property type="nucleotide sequence ID" value="NZ_JACSOD020000468.1"/>
</dbReference>